<gene>
    <name evidence="1" type="ORF">JHD44_08665</name>
</gene>
<organism evidence="1 2">
    <name type="scientific">Marinomonas ostreistagni</name>
    <dbReference type="NCBI Taxonomy" id="359209"/>
    <lineage>
        <taxon>Bacteria</taxon>
        <taxon>Pseudomonadati</taxon>
        <taxon>Pseudomonadota</taxon>
        <taxon>Gammaproteobacteria</taxon>
        <taxon>Oceanospirillales</taxon>
        <taxon>Oceanospirillaceae</taxon>
        <taxon>Marinomonas</taxon>
    </lineage>
</organism>
<accession>A0ABS0ZAT4</accession>
<dbReference type="Proteomes" id="UP000598488">
    <property type="component" value="Unassembled WGS sequence"/>
</dbReference>
<name>A0ABS0ZAT4_9GAMM</name>
<dbReference type="InterPro" id="IPR004174">
    <property type="entry name" value="GpW"/>
</dbReference>
<dbReference type="EMBL" id="JAEMUH010000007">
    <property type="protein sequence ID" value="MBJ7550752.1"/>
    <property type="molecule type" value="Genomic_DNA"/>
</dbReference>
<sequence length="66" mass="7400">MTLQERIAEAEQALHQLQIGKAVAKISRGGKTLEFTQANVSQLQAYLNQMKAEQAGQRRRPMGVYL</sequence>
<evidence type="ECO:0008006" key="3">
    <source>
        <dbReference type="Google" id="ProtNLM"/>
    </source>
</evidence>
<comment type="caution">
    <text evidence="1">The sequence shown here is derived from an EMBL/GenBank/DDBJ whole genome shotgun (WGS) entry which is preliminary data.</text>
</comment>
<proteinExistence type="predicted"/>
<dbReference type="Gene3D" id="3.30.1580.10">
    <property type="entry name" value="Head-to-tail joining protein W"/>
    <property type="match status" value="1"/>
</dbReference>
<evidence type="ECO:0000313" key="1">
    <source>
        <dbReference type="EMBL" id="MBJ7550752.1"/>
    </source>
</evidence>
<reference evidence="1 2" key="1">
    <citation type="submission" date="2020-12" db="EMBL/GenBank/DDBJ databases">
        <title>Comparative genome analysis of fungal antagonists Marinomonas ostreistagni 398 and M. spartinae 468.</title>
        <authorList>
            <person name="Fields J.L."/>
            <person name="Mavrodi O.V."/>
            <person name="Biber P.D."/>
            <person name="Indest K.J."/>
            <person name="Mavrodi D.V."/>
        </authorList>
    </citation>
    <scope>NUCLEOTIDE SEQUENCE [LARGE SCALE GENOMIC DNA]</scope>
    <source>
        <strain evidence="1 2">USM7</strain>
    </source>
</reference>
<dbReference type="InterPro" id="IPR036626">
    <property type="entry name" value="GpW_sf"/>
</dbReference>
<protein>
    <recommendedName>
        <fullName evidence="3">GpW protein</fullName>
    </recommendedName>
</protein>
<dbReference type="Pfam" id="PF02831">
    <property type="entry name" value="gpW"/>
    <property type="match status" value="1"/>
</dbReference>
<evidence type="ECO:0000313" key="2">
    <source>
        <dbReference type="Proteomes" id="UP000598488"/>
    </source>
</evidence>
<keyword evidence="2" id="KW-1185">Reference proteome</keyword>
<dbReference type="SUPFAM" id="SSF64210">
    <property type="entry name" value="Head-to-tail joining protein W, gpW"/>
    <property type="match status" value="1"/>
</dbReference>
<dbReference type="RefSeq" id="WP_199462365.1">
    <property type="nucleotide sequence ID" value="NZ_JAEMUH010000007.1"/>
</dbReference>